<dbReference type="Proteomes" id="UP000559010">
    <property type="component" value="Unassembled WGS sequence"/>
</dbReference>
<protein>
    <recommendedName>
        <fullName evidence="4">DUF4129 domain-containing protein</fullName>
    </recommendedName>
</protein>
<comment type="caution">
    <text evidence="2">The sequence shown here is derived from an EMBL/GenBank/DDBJ whole genome shotgun (WGS) entry which is preliminary data.</text>
</comment>
<reference evidence="2 3" key="1">
    <citation type="submission" date="2020-04" db="EMBL/GenBank/DDBJ databases">
        <title>Flammeovirgaceae bacterium KN852 isolated from deep sea.</title>
        <authorList>
            <person name="Zhang D.-C."/>
        </authorList>
    </citation>
    <scope>NUCLEOTIDE SEQUENCE [LARGE SCALE GENOMIC DNA]</scope>
    <source>
        <strain evidence="2 3">KN852</strain>
    </source>
</reference>
<keyword evidence="1" id="KW-0472">Membrane</keyword>
<keyword evidence="3" id="KW-1185">Reference proteome</keyword>
<dbReference type="AlphaFoldDB" id="A0A848IYD1"/>
<feature type="transmembrane region" description="Helical" evidence="1">
    <location>
        <begin position="79"/>
        <end position="100"/>
    </location>
</feature>
<dbReference type="RefSeq" id="WP_169679588.1">
    <property type="nucleotide sequence ID" value="NZ_JABBNU010000004.1"/>
</dbReference>
<sequence length="231" mass="27204">MMIGNWGRIFFYFGIYFLSQIGIQAQDSLVLEKDKLEDLSKDYQYSFDEKEPEEAEAPNDELEYEPRESVSWFNGSGQVVKAALIIIAAGLIIALLIWLINNSSRSNTKNNVTVEILSDDEITEKTMELDFPQLIQQAENDGKYRYSIRLYYQWLIRKLAEAEMIIWKKDKTNHQLLNEIPVNEIKSDFRKITLVFEKYWYGEYPIDVNTYLKEKNKFNLLLNSLNERQPS</sequence>
<evidence type="ECO:0000256" key="1">
    <source>
        <dbReference type="SAM" id="Phobius"/>
    </source>
</evidence>
<evidence type="ECO:0008006" key="4">
    <source>
        <dbReference type="Google" id="ProtNLM"/>
    </source>
</evidence>
<gene>
    <name evidence="2" type="ORF">HH304_07180</name>
</gene>
<name>A0A848IYD1_9BACT</name>
<dbReference type="EMBL" id="JABBNU010000004">
    <property type="protein sequence ID" value="NMM48178.1"/>
    <property type="molecule type" value="Genomic_DNA"/>
</dbReference>
<keyword evidence="1" id="KW-0812">Transmembrane</keyword>
<accession>A0A848IYD1</accession>
<evidence type="ECO:0000313" key="2">
    <source>
        <dbReference type="EMBL" id="NMM48178.1"/>
    </source>
</evidence>
<feature type="transmembrane region" description="Helical" evidence="1">
    <location>
        <begin position="9"/>
        <end position="26"/>
    </location>
</feature>
<proteinExistence type="predicted"/>
<evidence type="ECO:0000313" key="3">
    <source>
        <dbReference type="Proteomes" id="UP000559010"/>
    </source>
</evidence>
<organism evidence="2 3">
    <name type="scientific">Marinigracilibium pacificum</name>
    <dbReference type="NCBI Taxonomy" id="2729599"/>
    <lineage>
        <taxon>Bacteria</taxon>
        <taxon>Pseudomonadati</taxon>
        <taxon>Bacteroidota</taxon>
        <taxon>Cytophagia</taxon>
        <taxon>Cytophagales</taxon>
        <taxon>Flammeovirgaceae</taxon>
        <taxon>Marinigracilibium</taxon>
    </lineage>
</organism>
<keyword evidence="1" id="KW-1133">Transmembrane helix</keyword>